<proteinExistence type="predicted"/>
<protein>
    <submittedName>
        <fullName evidence="1">Uncharacterized protein</fullName>
    </submittedName>
</protein>
<name>A0A517Y6L6_9BACT</name>
<dbReference type="Proteomes" id="UP000315017">
    <property type="component" value="Chromosome"/>
</dbReference>
<dbReference type="EMBL" id="CP036274">
    <property type="protein sequence ID" value="QDU25873.1"/>
    <property type="molecule type" value="Genomic_DNA"/>
</dbReference>
<keyword evidence="2" id="KW-1185">Reference proteome</keyword>
<dbReference type="AlphaFoldDB" id="A0A517Y6L6"/>
<gene>
    <name evidence="1" type="ORF">ETAA8_09450</name>
</gene>
<accession>A0A517Y6L6</accession>
<evidence type="ECO:0000313" key="2">
    <source>
        <dbReference type="Proteomes" id="UP000315017"/>
    </source>
</evidence>
<dbReference type="KEGG" id="aagg:ETAA8_09450"/>
<organism evidence="1 2">
    <name type="scientific">Anatilimnocola aggregata</name>
    <dbReference type="NCBI Taxonomy" id="2528021"/>
    <lineage>
        <taxon>Bacteria</taxon>
        <taxon>Pseudomonadati</taxon>
        <taxon>Planctomycetota</taxon>
        <taxon>Planctomycetia</taxon>
        <taxon>Pirellulales</taxon>
        <taxon>Pirellulaceae</taxon>
        <taxon>Anatilimnocola</taxon>
    </lineage>
</organism>
<reference evidence="1 2" key="1">
    <citation type="submission" date="2019-02" db="EMBL/GenBank/DDBJ databases">
        <title>Deep-cultivation of Planctomycetes and their phenomic and genomic characterization uncovers novel biology.</title>
        <authorList>
            <person name="Wiegand S."/>
            <person name="Jogler M."/>
            <person name="Boedeker C."/>
            <person name="Pinto D."/>
            <person name="Vollmers J."/>
            <person name="Rivas-Marin E."/>
            <person name="Kohn T."/>
            <person name="Peeters S.H."/>
            <person name="Heuer A."/>
            <person name="Rast P."/>
            <person name="Oberbeckmann S."/>
            <person name="Bunk B."/>
            <person name="Jeske O."/>
            <person name="Meyerdierks A."/>
            <person name="Storesund J.E."/>
            <person name="Kallscheuer N."/>
            <person name="Luecker S."/>
            <person name="Lage O.M."/>
            <person name="Pohl T."/>
            <person name="Merkel B.J."/>
            <person name="Hornburger P."/>
            <person name="Mueller R.-W."/>
            <person name="Bruemmer F."/>
            <person name="Labrenz M."/>
            <person name="Spormann A.M."/>
            <person name="Op den Camp H."/>
            <person name="Overmann J."/>
            <person name="Amann R."/>
            <person name="Jetten M.S.M."/>
            <person name="Mascher T."/>
            <person name="Medema M.H."/>
            <person name="Devos D.P."/>
            <person name="Kaster A.-K."/>
            <person name="Ovreas L."/>
            <person name="Rohde M."/>
            <person name="Galperin M.Y."/>
            <person name="Jogler C."/>
        </authorList>
    </citation>
    <scope>NUCLEOTIDE SEQUENCE [LARGE SCALE GENOMIC DNA]</scope>
    <source>
        <strain evidence="1 2">ETA_A8</strain>
    </source>
</reference>
<evidence type="ECO:0000313" key="1">
    <source>
        <dbReference type="EMBL" id="QDU25873.1"/>
    </source>
</evidence>
<sequence length="112" mass="12854">MSNNRAAKAAAEFVGKCLFHRHRGVLDCGDKVILYGNDGYEKDQRSQEEVELIKRYLADRKLEVSEFGQSTEGFSWAIVVSNRQRNRISTNTLEKRLWECWQQACGIEAVKA</sequence>